<dbReference type="PANTHER" id="PTHR33495">
    <property type="entry name" value="ANTI-SIGMA FACTOR ANTAGONIST TM_1081-RELATED-RELATED"/>
    <property type="match status" value="1"/>
</dbReference>
<dbReference type="EMBL" id="JBIRGQ010000001">
    <property type="protein sequence ID" value="MFH8544493.1"/>
    <property type="molecule type" value="Genomic_DNA"/>
</dbReference>
<dbReference type="InterPro" id="IPR036513">
    <property type="entry name" value="STAS_dom_sf"/>
</dbReference>
<protein>
    <submittedName>
        <fullName evidence="2">STAS domain-containing protein</fullName>
    </submittedName>
</protein>
<keyword evidence="3" id="KW-1185">Reference proteome</keyword>
<feature type="domain" description="STAS" evidence="1">
    <location>
        <begin position="6"/>
        <end position="117"/>
    </location>
</feature>
<dbReference type="InterPro" id="IPR002645">
    <property type="entry name" value="STAS_dom"/>
</dbReference>
<name>A0ABW7QHP9_9ACTN</name>
<proteinExistence type="predicted"/>
<dbReference type="SUPFAM" id="SSF52091">
    <property type="entry name" value="SpoIIaa-like"/>
    <property type="match status" value="1"/>
</dbReference>
<organism evidence="2 3">
    <name type="scientific">Streptomyces longisporoflavus</name>
    <dbReference type="NCBI Taxonomy" id="28044"/>
    <lineage>
        <taxon>Bacteria</taxon>
        <taxon>Bacillati</taxon>
        <taxon>Actinomycetota</taxon>
        <taxon>Actinomycetes</taxon>
        <taxon>Kitasatosporales</taxon>
        <taxon>Streptomycetaceae</taxon>
        <taxon>Streptomyces</taxon>
    </lineage>
</organism>
<dbReference type="RefSeq" id="WP_397708277.1">
    <property type="nucleotide sequence ID" value="NZ_JBIRGN010000001.1"/>
</dbReference>
<dbReference type="PANTHER" id="PTHR33495:SF2">
    <property type="entry name" value="ANTI-SIGMA FACTOR ANTAGONIST TM_1081-RELATED"/>
    <property type="match status" value="1"/>
</dbReference>
<dbReference type="Gene3D" id="3.30.750.24">
    <property type="entry name" value="STAS domain"/>
    <property type="match status" value="1"/>
</dbReference>
<dbReference type="CDD" id="cd07043">
    <property type="entry name" value="STAS_anti-anti-sigma_factors"/>
    <property type="match status" value="1"/>
</dbReference>
<evidence type="ECO:0000313" key="2">
    <source>
        <dbReference type="EMBL" id="MFH8544493.1"/>
    </source>
</evidence>
<dbReference type="Proteomes" id="UP001610818">
    <property type="component" value="Unassembled WGS sequence"/>
</dbReference>
<accession>A0ABW7QHP9</accession>
<reference evidence="2 3" key="1">
    <citation type="submission" date="2024-10" db="EMBL/GenBank/DDBJ databases">
        <title>The Natural Products Discovery Center: Release of the First 8490 Sequenced Strains for Exploring Actinobacteria Biosynthetic Diversity.</title>
        <authorList>
            <person name="Kalkreuter E."/>
            <person name="Kautsar S.A."/>
            <person name="Yang D."/>
            <person name="Bader C.D."/>
            <person name="Teijaro C.N."/>
            <person name="Fluegel L."/>
            <person name="Davis C.M."/>
            <person name="Simpson J.R."/>
            <person name="Lauterbach L."/>
            <person name="Steele A.D."/>
            <person name="Gui C."/>
            <person name="Meng S."/>
            <person name="Li G."/>
            <person name="Viehrig K."/>
            <person name="Ye F."/>
            <person name="Su P."/>
            <person name="Kiefer A.F."/>
            <person name="Nichols A."/>
            <person name="Cepeda A.J."/>
            <person name="Yan W."/>
            <person name="Fan B."/>
            <person name="Jiang Y."/>
            <person name="Adhikari A."/>
            <person name="Zheng C.-J."/>
            <person name="Schuster L."/>
            <person name="Cowan T.M."/>
            <person name="Smanski M.J."/>
            <person name="Chevrette M.G."/>
            <person name="De Carvalho L.P.S."/>
            <person name="Shen B."/>
        </authorList>
    </citation>
    <scope>NUCLEOTIDE SEQUENCE [LARGE SCALE GENOMIC DNA]</scope>
    <source>
        <strain evidence="2 3">NPDC017990</strain>
    </source>
</reference>
<evidence type="ECO:0000259" key="1">
    <source>
        <dbReference type="PROSITE" id="PS50801"/>
    </source>
</evidence>
<dbReference type="Pfam" id="PF01740">
    <property type="entry name" value="STAS"/>
    <property type="match status" value="1"/>
</dbReference>
<gene>
    <name evidence="2" type="ORF">ACH4F9_05705</name>
</gene>
<dbReference type="PROSITE" id="PS50801">
    <property type="entry name" value="STAS"/>
    <property type="match status" value="1"/>
</dbReference>
<evidence type="ECO:0000313" key="3">
    <source>
        <dbReference type="Proteomes" id="UP001610818"/>
    </source>
</evidence>
<sequence>MFPLDNTLEVRPQGRIVVVTLRHEIDLQDADAVTEAFQRARTHSGTDATLLDLAALTFADSTLLGLILQTKAEHEQARRPLALSGPFHPGIQRLLDLTGAATVLPLAGTRDEGLRQLHTLLSTAAHHEAH</sequence>
<comment type="caution">
    <text evidence="2">The sequence shown here is derived from an EMBL/GenBank/DDBJ whole genome shotgun (WGS) entry which is preliminary data.</text>
</comment>